<dbReference type="Pfam" id="PF12729">
    <property type="entry name" value="4HB_MCP_1"/>
    <property type="match status" value="1"/>
</dbReference>
<feature type="domain" description="Chemotaxis methyl-accepting receptor HlyB-like 4HB MCP" evidence="2">
    <location>
        <begin position="7"/>
        <end position="58"/>
    </location>
</feature>
<dbReference type="Proteomes" id="UP000608071">
    <property type="component" value="Unassembled WGS sequence"/>
</dbReference>
<feature type="transmembrane region" description="Helical" evidence="1">
    <location>
        <begin position="14"/>
        <end position="36"/>
    </location>
</feature>
<organism evidence="3 4">
    <name type="scientific">Paenibacillus gallinarum</name>
    <dbReference type="NCBI Taxonomy" id="2762232"/>
    <lineage>
        <taxon>Bacteria</taxon>
        <taxon>Bacillati</taxon>
        <taxon>Bacillota</taxon>
        <taxon>Bacilli</taxon>
        <taxon>Bacillales</taxon>
        <taxon>Paenibacillaceae</taxon>
        <taxon>Paenibacillus</taxon>
    </lineage>
</organism>
<keyword evidence="4" id="KW-1185">Reference proteome</keyword>
<evidence type="ECO:0000313" key="3">
    <source>
        <dbReference type="EMBL" id="MBD7971219.1"/>
    </source>
</evidence>
<reference evidence="3 4" key="1">
    <citation type="submission" date="2020-08" db="EMBL/GenBank/DDBJ databases">
        <title>A Genomic Blueprint of the Chicken Gut Microbiome.</title>
        <authorList>
            <person name="Gilroy R."/>
            <person name="Ravi A."/>
            <person name="Getino M."/>
            <person name="Pursley I."/>
            <person name="Horton D.L."/>
            <person name="Alikhan N.-F."/>
            <person name="Baker D."/>
            <person name="Gharbi K."/>
            <person name="Hall N."/>
            <person name="Watson M."/>
            <person name="Adriaenssens E.M."/>
            <person name="Foster-Nyarko E."/>
            <person name="Jarju S."/>
            <person name="Secka A."/>
            <person name="Antonio M."/>
            <person name="Oren A."/>
            <person name="Chaudhuri R."/>
            <person name="La Ragione R.M."/>
            <person name="Hildebrand F."/>
            <person name="Pallen M.J."/>
        </authorList>
    </citation>
    <scope>NUCLEOTIDE SEQUENCE [LARGE SCALE GENOMIC DNA]</scope>
    <source>
        <strain evidence="3 4">Sa2BVA9</strain>
    </source>
</reference>
<evidence type="ECO:0000256" key="1">
    <source>
        <dbReference type="SAM" id="Phobius"/>
    </source>
</evidence>
<sequence length="70" mass="8081">MIGKIRNFSVSGKFYLLIFLAIMFLILNGSFGNYNLTKMTERAESMYEQQLIPSHILYYWGCSSTTSEVI</sequence>
<evidence type="ECO:0000313" key="4">
    <source>
        <dbReference type="Proteomes" id="UP000608071"/>
    </source>
</evidence>
<dbReference type="InterPro" id="IPR024478">
    <property type="entry name" value="HlyB_4HB_MCP"/>
</dbReference>
<accession>A0ABR8T7A7</accession>
<comment type="caution">
    <text evidence="3">The sequence shown here is derived from an EMBL/GenBank/DDBJ whole genome shotgun (WGS) entry which is preliminary data.</text>
</comment>
<keyword evidence="1" id="KW-1133">Transmembrane helix</keyword>
<evidence type="ECO:0000259" key="2">
    <source>
        <dbReference type="Pfam" id="PF12729"/>
    </source>
</evidence>
<keyword evidence="1" id="KW-0472">Membrane</keyword>
<dbReference type="RefSeq" id="WP_191804948.1">
    <property type="nucleotide sequence ID" value="NZ_JACSQL010000023.1"/>
</dbReference>
<name>A0ABR8T7A7_9BACL</name>
<dbReference type="EMBL" id="JACSQL010000023">
    <property type="protein sequence ID" value="MBD7971219.1"/>
    <property type="molecule type" value="Genomic_DNA"/>
</dbReference>
<proteinExistence type="predicted"/>
<keyword evidence="1" id="KW-0812">Transmembrane</keyword>
<protein>
    <submittedName>
        <fullName evidence="3">MCP four helix bundle domain-containing protein</fullName>
    </submittedName>
</protein>
<gene>
    <name evidence="3" type="ORF">H9647_24455</name>
</gene>